<evidence type="ECO:0000313" key="7">
    <source>
        <dbReference type="Proteomes" id="UP000252357"/>
    </source>
</evidence>
<gene>
    <name evidence="6" type="ORF">DU000_05310</name>
</gene>
<dbReference type="SUPFAM" id="SSF50022">
    <property type="entry name" value="ISP domain"/>
    <property type="match status" value="1"/>
</dbReference>
<dbReference type="InterPro" id="IPR036922">
    <property type="entry name" value="Rieske_2Fe-2S_sf"/>
</dbReference>
<dbReference type="Pfam" id="PF00355">
    <property type="entry name" value="Rieske"/>
    <property type="match status" value="1"/>
</dbReference>
<dbReference type="PANTHER" id="PTHR40261:SF1">
    <property type="entry name" value="RIESKE DOMAIN-CONTAINING PROTEIN"/>
    <property type="match status" value="1"/>
</dbReference>
<organism evidence="6 7">
    <name type="scientific">Parvibium lacunae</name>
    <dbReference type="NCBI Taxonomy" id="1888893"/>
    <lineage>
        <taxon>Bacteria</taxon>
        <taxon>Pseudomonadati</taxon>
        <taxon>Pseudomonadota</taxon>
        <taxon>Betaproteobacteria</taxon>
        <taxon>Burkholderiales</taxon>
        <taxon>Alcaligenaceae</taxon>
        <taxon>Parvibium</taxon>
    </lineage>
</organism>
<accession>A0A368L513</accession>
<name>A0A368L513_9BURK</name>
<evidence type="ECO:0000313" key="6">
    <source>
        <dbReference type="EMBL" id="RCS58686.1"/>
    </source>
</evidence>
<dbReference type="PROSITE" id="PS51296">
    <property type="entry name" value="RIESKE"/>
    <property type="match status" value="1"/>
</dbReference>
<dbReference type="OrthoDB" id="9794779at2"/>
<keyword evidence="4" id="KW-0411">Iron-sulfur</keyword>
<dbReference type="PANTHER" id="PTHR40261">
    <property type="match status" value="1"/>
</dbReference>
<sequence>MAQSETPLLDASWVEIAAAEDVLEAGHGWRFPVQSIWGPGTAFIVRYAGKVYGYLNQCAHVPIELDWQPGQFFDAAGLYLICATHGACYEPDTGHCIAGPCRGKQLHKIDVIEQAGKIYWRPNEKFKLLV</sequence>
<dbReference type="GO" id="GO:0046872">
    <property type="term" value="F:metal ion binding"/>
    <property type="evidence" value="ECO:0007669"/>
    <property type="project" value="UniProtKB-KW"/>
</dbReference>
<feature type="domain" description="Rieske" evidence="5">
    <location>
        <begin position="13"/>
        <end position="120"/>
    </location>
</feature>
<dbReference type="EMBL" id="QPGB01000002">
    <property type="protein sequence ID" value="RCS58686.1"/>
    <property type="molecule type" value="Genomic_DNA"/>
</dbReference>
<reference evidence="6 7" key="1">
    <citation type="journal article" date="2018" name="Int. J. Syst. Evol. Microbiol.">
        <title>Parvibium lacunae gen. nov., sp. nov., a new member of the family Alcaligenaceae isolated from a freshwater pond.</title>
        <authorList>
            <person name="Chen W.M."/>
            <person name="Xie P.B."/>
            <person name="Hsu M.Y."/>
            <person name="Sheu S.Y."/>
        </authorList>
    </citation>
    <scope>NUCLEOTIDE SEQUENCE [LARGE SCALE GENOMIC DNA]</scope>
    <source>
        <strain evidence="6 7">KMB9</strain>
    </source>
</reference>
<keyword evidence="3" id="KW-0408">Iron</keyword>
<evidence type="ECO:0000256" key="2">
    <source>
        <dbReference type="ARBA" id="ARBA00022723"/>
    </source>
</evidence>
<evidence type="ECO:0000259" key="5">
    <source>
        <dbReference type="PROSITE" id="PS51296"/>
    </source>
</evidence>
<evidence type="ECO:0000256" key="4">
    <source>
        <dbReference type="ARBA" id="ARBA00023014"/>
    </source>
</evidence>
<proteinExistence type="predicted"/>
<keyword evidence="2" id="KW-0479">Metal-binding</keyword>
<protein>
    <submittedName>
        <fullName evidence="6">Rieske (2Fe-2S) protein</fullName>
    </submittedName>
</protein>
<keyword evidence="1" id="KW-0001">2Fe-2S</keyword>
<dbReference type="AlphaFoldDB" id="A0A368L513"/>
<keyword evidence="7" id="KW-1185">Reference proteome</keyword>
<dbReference type="CDD" id="cd03467">
    <property type="entry name" value="Rieske"/>
    <property type="match status" value="1"/>
</dbReference>
<comment type="caution">
    <text evidence="6">The sequence shown here is derived from an EMBL/GenBank/DDBJ whole genome shotgun (WGS) entry which is preliminary data.</text>
</comment>
<dbReference type="GO" id="GO:0051537">
    <property type="term" value="F:2 iron, 2 sulfur cluster binding"/>
    <property type="evidence" value="ECO:0007669"/>
    <property type="project" value="UniProtKB-KW"/>
</dbReference>
<evidence type="ECO:0000256" key="1">
    <source>
        <dbReference type="ARBA" id="ARBA00022714"/>
    </source>
</evidence>
<dbReference type="InterPro" id="IPR017941">
    <property type="entry name" value="Rieske_2Fe-2S"/>
</dbReference>
<evidence type="ECO:0000256" key="3">
    <source>
        <dbReference type="ARBA" id="ARBA00023004"/>
    </source>
</evidence>
<dbReference type="Gene3D" id="2.102.10.10">
    <property type="entry name" value="Rieske [2Fe-2S] iron-sulphur domain"/>
    <property type="match status" value="1"/>
</dbReference>
<dbReference type="Proteomes" id="UP000252357">
    <property type="component" value="Unassembled WGS sequence"/>
</dbReference>